<accession>A0AAW2BSL8</accession>
<sequence length="93" mass="10204">MQNFRATHVLSDGPCPFSNLRLEPVTKTKRRASLVLGVGEILVVNEANASISFGNVNVLMIFERVFINVLIMNIYAEIGIDEGFIVSSCSCNV</sequence>
<name>A0AAW2BSL8_9ROSI</name>
<comment type="caution">
    <text evidence="1">The sequence shown here is derived from an EMBL/GenBank/DDBJ whole genome shotgun (WGS) entry which is preliminary data.</text>
</comment>
<dbReference type="EMBL" id="JAZDWU010000010">
    <property type="protein sequence ID" value="KAK9987929.1"/>
    <property type="molecule type" value="Genomic_DNA"/>
</dbReference>
<evidence type="ECO:0000313" key="1">
    <source>
        <dbReference type="EMBL" id="KAK9987929.1"/>
    </source>
</evidence>
<reference evidence="1 2" key="1">
    <citation type="submission" date="2024-01" db="EMBL/GenBank/DDBJ databases">
        <title>A telomere-to-telomere, gap-free genome of sweet tea (Lithocarpus litseifolius).</title>
        <authorList>
            <person name="Zhou J."/>
        </authorList>
    </citation>
    <scope>NUCLEOTIDE SEQUENCE [LARGE SCALE GENOMIC DNA]</scope>
    <source>
        <strain evidence="1">Zhou-2022a</strain>
        <tissue evidence="1">Leaf</tissue>
    </source>
</reference>
<evidence type="ECO:0000313" key="2">
    <source>
        <dbReference type="Proteomes" id="UP001459277"/>
    </source>
</evidence>
<gene>
    <name evidence="1" type="ORF">SO802_028168</name>
</gene>
<proteinExistence type="predicted"/>
<dbReference type="AlphaFoldDB" id="A0AAW2BSL8"/>
<keyword evidence="2" id="KW-1185">Reference proteome</keyword>
<dbReference type="Proteomes" id="UP001459277">
    <property type="component" value="Unassembled WGS sequence"/>
</dbReference>
<protein>
    <submittedName>
        <fullName evidence="1">Uncharacterized protein</fullName>
    </submittedName>
</protein>
<organism evidence="1 2">
    <name type="scientific">Lithocarpus litseifolius</name>
    <dbReference type="NCBI Taxonomy" id="425828"/>
    <lineage>
        <taxon>Eukaryota</taxon>
        <taxon>Viridiplantae</taxon>
        <taxon>Streptophyta</taxon>
        <taxon>Embryophyta</taxon>
        <taxon>Tracheophyta</taxon>
        <taxon>Spermatophyta</taxon>
        <taxon>Magnoliopsida</taxon>
        <taxon>eudicotyledons</taxon>
        <taxon>Gunneridae</taxon>
        <taxon>Pentapetalae</taxon>
        <taxon>rosids</taxon>
        <taxon>fabids</taxon>
        <taxon>Fagales</taxon>
        <taxon>Fagaceae</taxon>
        <taxon>Lithocarpus</taxon>
    </lineage>
</organism>